<evidence type="ECO:0000256" key="8">
    <source>
        <dbReference type="ARBA" id="ARBA00030128"/>
    </source>
</evidence>
<comment type="similarity">
    <text evidence="1 9">Belongs to the guanylate kinase family.</text>
</comment>
<dbReference type="InterPro" id="IPR027417">
    <property type="entry name" value="P-loop_NTPase"/>
</dbReference>
<keyword evidence="6 9" id="KW-0418">Kinase</keyword>
<dbReference type="InterPro" id="IPR017665">
    <property type="entry name" value="Guanylate_kinase"/>
</dbReference>
<comment type="subcellular location">
    <subcellularLocation>
        <location evidence="9">Cytoplasm</location>
    </subcellularLocation>
</comment>
<dbReference type="GO" id="GO:0005829">
    <property type="term" value="C:cytosol"/>
    <property type="evidence" value="ECO:0007669"/>
    <property type="project" value="TreeGrafter"/>
</dbReference>
<dbReference type="Gene3D" id="3.40.50.300">
    <property type="entry name" value="P-loop containing nucleotide triphosphate hydrolases"/>
    <property type="match status" value="1"/>
</dbReference>
<reference evidence="11 12" key="1">
    <citation type="submission" date="2014-02" db="EMBL/GenBank/DDBJ databases">
        <title>Expanding our view of genomic diversity in Candidatus Accumulibacter clades.</title>
        <authorList>
            <person name="Skennerton C.T."/>
            <person name="Barr J.J."/>
            <person name="Slater F.R."/>
            <person name="Bond P.L."/>
            <person name="Tyson G.W."/>
        </authorList>
    </citation>
    <scope>NUCLEOTIDE SEQUENCE [LARGE SCALE GENOMIC DNA]</scope>
    <source>
        <strain evidence="12">BA-91</strain>
    </source>
</reference>
<comment type="function">
    <text evidence="9">Essential for recycling GMP and indirectly, cGMP.</text>
</comment>
<dbReference type="SMART" id="SM00072">
    <property type="entry name" value="GuKc"/>
    <property type="match status" value="1"/>
</dbReference>
<dbReference type="PANTHER" id="PTHR23117">
    <property type="entry name" value="GUANYLATE KINASE-RELATED"/>
    <property type="match status" value="1"/>
</dbReference>
<evidence type="ECO:0000256" key="1">
    <source>
        <dbReference type="ARBA" id="ARBA00005790"/>
    </source>
</evidence>
<feature type="binding site" evidence="9">
    <location>
        <begin position="10"/>
        <end position="17"/>
    </location>
    <ligand>
        <name>ATP</name>
        <dbReference type="ChEBI" id="CHEBI:30616"/>
    </ligand>
</feature>
<dbReference type="Proteomes" id="UP000020077">
    <property type="component" value="Unassembled WGS sequence"/>
</dbReference>
<evidence type="ECO:0000256" key="5">
    <source>
        <dbReference type="ARBA" id="ARBA00022741"/>
    </source>
</evidence>
<dbReference type="Pfam" id="PF00625">
    <property type="entry name" value="Guanylate_kin"/>
    <property type="match status" value="1"/>
</dbReference>
<feature type="domain" description="Guanylate kinase-like" evidence="10">
    <location>
        <begin position="3"/>
        <end position="181"/>
    </location>
</feature>
<dbReference type="Gene3D" id="3.30.63.10">
    <property type="entry name" value="Guanylate Kinase phosphate binding domain"/>
    <property type="match status" value="1"/>
</dbReference>
<dbReference type="AlphaFoldDB" id="A0A080LRB2"/>
<keyword evidence="4 9" id="KW-0808">Transferase</keyword>
<comment type="catalytic activity">
    <reaction evidence="9">
        <text>GMP + ATP = GDP + ADP</text>
        <dbReference type="Rhea" id="RHEA:20780"/>
        <dbReference type="ChEBI" id="CHEBI:30616"/>
        <dbReference type="ChEBI" id="CHEBI:58115"/>
        <dbReference type="ChEBI" id="CHEBI:58189"/>
        <dbReference type="ChEBI" id="CHEBI:456216"/>
        <dbReference type="EC" id="2.7.4.8"/>
    </reaction>
</comment>
<dbReference type="PROSITE" id="PS50052">
    <property type="entry name" value="GUANYLATE_KINASE_2"/>
    <property type="match status" value="1"/>
</dbReference>
<dbReference type="HAMAP" id="MF_00328">
    <property type="entry name" value="Guanylate_kinase"/>
    <property type="match status" value="1"/>
</dbReference>
<evidence type="ECO:0000313" key="11">
    <source>
        <dbReference type="EMBL" id="KFB70673.1"/>
    </source>
</evidence>
<gene>
    <name evidence="9 11" type="primary">gmk</name>
    <name evidence="11" type="ORF">AW09_004220</name>
</gene>
<comment type="caution">
    <text evidence="11">The sequence shown here is derived from an EMBL/GenBank/DDBJ whole genome shotgun (WGS) entry which is preliminary data.</text>
</comment>
<evidence type="ECO:0000256" key="9">
    <source>
        <dbReference type="HAMAP-Rule" id="MF_00328"/>
    </source>
</evidence>
<proteinExistence type="inferred from homology"/>
<dbReference type="GO" id="GO:0004385">
    <property type="term" value="F:GMP kinase activity"/>
    <property type="evidence" value="ECO:0007669"/>
    <property type="project" value="UniProtKB-UniRule"/>
</dbReference>
<evidence type="ECO:0000256" key="6">
    <source>
        <dbReference type="ARBA" id="ARBA00022777"/>
    </source>
</evidence>
<dbReference type="InterPro" id="IPR008144">
    <property type="entry name" value="Guanylate_kin-like_dom"/>
</dbReference>
<dbReference type="CDD" id="cd00071">
    <property type="entry name" value="GMPK"/>
    <property type="match status" value="1"/>
</dbReference>
<dbReference type="FunFam" id="3.30.63.10:FF:000002">
    <property type="entry name" value="Guanylate kinase 1"/>
    <property type="match status" value="1"/>
</dbReference>
<organism evidence="11 12">
    <name type="scientific">Candidatus Accumulibacter phosphatis</name>
    <dbReference type="NCBI Taxonomy" id="327160"/>
    <lineage>
        <taxon>Bacteria</taxon>
        <taxon>Pseudomonadati</taxon>
        <taxon>Pseudomonadota</taxon>
        <taxon>Betaproteobacteria</taxon>
        <taxon>Candidatus Accumulibacter</taxon>
    </lineage>
</organism>
<evidence type="ECO:0000256" key="3">
    <source>
        <dbReference type="ARBA" id="ARBA00016296"/>
    </source>
</evidence>
<evidence type="ECO:0000256" key="4">
    <source>
        <dbReference type="ARBA" id="ARBA00022679"/>
    </source>
</evidence>
<protein>
    <recommendedName>
        <fullName evidence="3 9">Guanylate kinase</fullName>
        <ecNumber evidence="2 9">2.7.4.8</ecNumber>
    </recommendedName>
    <alternativeName>
        <fullName evidence="8 9">GMP kinase</fullName>
    </alternativeName>
</protein>
<evidence type="ECO:0000259" key="10">
    <source>
        <dbReference type="PROSITE" id="PS50052"/>
    </source>
</evidence>
<keyword evidence="9" id="KW-0963">Cytoplasm</keyword>
<dbReference type="NCBIfam" id="TIGR03263">
    <property type="entry name" value="guanyl_kin"/>
    <property type="match status" value="1"/>
</dbReference>
<accession>A0A080LRB2</accession>
<dbReference type="EMBL" id="JDVG02000667">
    <property type="protein sequence ID" value="KFB70673.1"/>
    <property type="molecule type" value="Genomic_DNA"/>
</dbReference>
<keyword evidence="5 9" id="KW-0547">Nucleotide-binding</keyword>
<sequence length="202" mass="22758">MIGDLYILTAPSGAGKTTLVRLLLANDSDIRVSISHCTRAPRLGERDGVEYHFVGVPDFLEKVRKGDFLEWAEVHGNYYGTSRSGIEAALLAGQDVLLEIDWQGAQQVRELFPTAISVFLLPPSLAELEHRLCARATDTAETIARRVAAAREEMRHMVEFDYVIINDELQRALHDLLAVVRATRLRYSAQRQRHSILFATMR</sequence>
<evidence type="ECO:0000256" key="7">
    <source>
        <dbReference type="ARBA" id="ARBA00022840"/>
    </source>
</evidence>
<evidence type="ECO:0000313" key="12">
    <source>
        <dbReference type="Proteomes" id="UP000020077"/>
    </source>
</evidence>
<dbReference type="EC" id="2.7.4.8" evidence="2 9"/>
<dbReference type="PANTHER" id="PTHR23117:SF13">
    <property type="entry name" value="GUANYLATE KINASE"/>
    <property type="match status" value="1"/>
</dbReference>
<dbReference type="InterPro" id="IPR008145">
    <property type="entry name" value="GK/Ca_channel_bsu"/>
</dbReference>
<evidence type="ECO:0000256" key="2">
    <source>
        <dbReference type="ARBA" id="ARBA00012961"/>
    </source>
</evidence>
<dbReference type="SUPFAM" id="SSF52540">
    <property type="entry name" value="P-loop containing nucleoside triphosphate hydrolases"/>
    <property type="match status" value="1"/>
</dbReference>
<dbReference type="GO" id="GO:0005524">
    <property type="term" value="F:ATP binding"/>
    <property type="evidence" value="ECO:0007669"/>
    <property type="project" value="UniProtKB-UniRule"/>
</dbReference>
<keyword evidence="7 9" id="KW-0067">ATP-binding</keyword>
<name>A0A080LRB2_9PROT</name>